<reference evidence="1 2" key="1">
    <citation type="submission" date="2024-03" db="EMBL/GenBank/DDBJ databases">
        <title>A high-quality draft genome sequence of Diaporthe vaccinii, a causative agent of upright dieback and viscid rot disease in cranberry plants.</title>
        <authorList>
            <person name="Sarrasin M."/>
            <person name="Lang B.F."/>
            <person name="Burger G."/>
        </authorList>
    </citation>
    <scope>NUCLEOTIDE SEQUENCE [LARGE SCALE GENOMIC DNA]</scope>
    <source>
        <strain evidence="1 2">IS7</strain>
    </source>
</reference>
<accession>A0ABR4F4A2</accession>
<dbReference type="EMBL" id="JBAWTH010000012">
    <property type="protein sequence ID" value="KAL2289519.1"/>
    <property type="molecule type" value="Genomic_DNA"/>
</dbReference>
<gene>
    <name evidence="1" type="ORF">FJTKL_01788</name>
</gene>
<organism evidence="1 2">
    <name type="scientific">Diaporthe vaccinii</name>
    <dbReference type="NCBI Taxonomy" id="105482"/>
    <lineage>
        <taxon>Eukaryota</taxon>
        <taxon>Fungi</taxon>
        <taxon>Dikarya</taxon>
        <taxon>Ascomycota</taxon>
        <taxon>Pezizomycotina</taxon>
        <taxon>Sordariomycetes</taxon>
        <taxon>Sordariomycetidae</taxon>
        <taxon>Diaporthales</taxon>
        <taxon>Diaporthaceae</taxon>
        <taxon>Diaporthe</taxon>
        <taxon>Diaporthe eres species complex</taxon>
    </lineage>
</organism>
<protein>
    <submittedName>
        <fullName evidence="1">Uncharacterized protein</fullName>
    </submittedName>
</protein>
<comment type="caution">
    <text evidence="1">The sequence shown here is derived from an EMBL/GenBank/DDBJ whole genome shotgun (WGS) entry which is preliminary data.</text>
</comment>
<keyword evidence="2" id="KW-1185">Reference proteome</keyword>
<sequence>MTKQSIVKKSKPDATVMLRDKTVYSSSSSSSSAATVWAAMPKGYKVEERTVQITLAGLGDAAASLLLIDLDDVDLLEGLQDLAVDGARGVDVLGGAGTTVLGGSVDLAETADTDGLAQVDGAGDSGGTDVEPVDVLGRHLLGGAGLDRVNPTWMDMRLAEGSGDRESRKKVSW</sequence>
<dbReference type="Proteomes" id="UP001600888">
    <property type="component" value="Unassembled WGS sequence"/>
</dbReference>
<evidence type="ECO:0000313" key="1">
    <source>
        <dbReference type="EMBL" id="KAL2289519.1"/>
    </source>
</evidence>
<proteinExistence type="predicted"/>
<evidence type="ECO:0000313" key="2">
    <source>
        <dbReference type="Proteomes" id="UP001600888"/>
    </source>
</evidence>
<name>A0ABR4F4A2_9PEZI</name>